<accession>A0A699ZSA1</accession>
<proteinExistence type="predicted"/>
<evidence type="ECO:0000313" key="2">
    <source>
        <dbReference type="Proteomes" id="UP000485058"/>
    </source>
</evidence>
<reference evidence="1 2" key="1">
    <citation type="submission" date="2020-02" db="EMBL/GenBank/DDBJ databases">
        <title>Draft genome sequence of Haematococcus lacustris strain NIES-144.</title>
        <authorList>
            <person name="Morimoto D."/>
            <person name="Nakagawa S."/>
            <person name="Yoshida T."/>
            <person name="Sawayama S."/>
        </authorList>
    </citation>
    <scope>NUCLEOTIDE SEQUENCE [LARGE SCALE GENOMIC DNA]</scope>
    <source>
        <strain evidence="1 2">NIES-144</strain>
    </source>
</reference>
<dbReference type="AlphaFoldDB" id="A0A699ZSA1"/>
<protein>
    <submittedName>
        <fullName evidence="1">Uncharacterized protein</fullName>
    </submittedName>
</protein>
<name>A0A699ZSA1_HAELA</name>
<dbReference type="PROSITE" id="PS51257">
    <property type="entry name" value="PROKAR_LIPOPROTEIN"/>
    <property type="match status" value="1"/>
</dbReference>
<gene>
    <name evidence="1" type="ORF">HaLaN_23174</name>
</gene>
<organism evidence="1 2">
    <name type="scientific">Haematococcus lacustris</name>
    <name type="common">Green alga</name>
    <name type="synonym">Haematococcus pluvialis</name>
    <dbReference type="NCBI Taxonomy" id="44745"/>
    <lineage>
        <taxon>Eukaryota</taxon>
        <taxon>Viridiplantae</taxon>
        <taxon>Chlorophyta</taxon>
        <taxon>core chlorophytes</taxon>
        <taxon>Chlorophyceae</taxon>
        <taxon>CS clade</taxon>
        <taxon>Chlamydomonadales</taxon>
        <taxon>Haematococcaceae</taxon>
        <taxon>Haematococcus</taxon>
    </lineage>
</organism>
<keyword evidence="2" id="KW-1185">Reference proteome</keyword>
<dbReference type="Proteomes" id="UP000485058">
    <property type="component" value="Unassembled WGS sequence"/>
</dbReference>
<dbReference type="EMBL" id="BLLF01002760">
    <property type="protein sequence ID" value="GFH25241.1"/>
    <property type="molecule type" value="Genomic_DNA"/>
</dbReference>
<evidence type="ECO:0000313" key="1">
    <source>
        <dbReference type="EMBL" id="GFH25241.1"/>
    </source>
</evidence>
<comment type="caution">
    <text evidence="1">The sequence shown here is derived from an EMBL/GenBank/DDBJ whole genome shotgun (WGS) entry which is preliminary data.</text>
</comment>
<sequence length="107" mass="9592">MSGTGAKAMRRSAGMPAVAVACGASGAACCLNANGGPADDDAGALADLSPATCTDCAAGAGCAGAATAGAVAGGAADHDDGANLPAGAVRNALGDFGAAGSDPEAAR</sequence>